<sequence length="532" mass="54609">MISESWLVPALSVVPILTAFVVLAVRGFDGRRLEALPAWLGAVACLAVTVVAGVATALVVDRGSSRPRLEVDAQWIPALGVRAHLGLDGVSAPLVLLTSALGVLVCVHLALTARSLDTGRRLVGCVLLVVGSANATFTALDLVLFFVAFEGVLIPMWFVIAVWGDDRQSAAKPYPGAKPLGGEAARRDAAGRFVLYTATGSALMLLGILLVVLKTGSSDLVALATDPSSLPGGTLSQATQFTAALLIVAGLAVKAPMWPLHTWLPPAHTIAPTAGSVLLAGVLLKLGTYGLVRVAVPVLPDGFRELAPWLGVLGAVGVVWAGLACLVERDLKRLVAFSSVAHMGFVLLGIASMSPVGMQGALYANIAHGVVSALLFFVVGALKDRTHSADLGEIGPGLRDRVPRLGWLLALGAVAGIGLPGLAVFWGELLAVAGAWQSGADDGALGALGRPLAVVAAVGTVIAAAYWLRVLREIWMGETDPQRARLPDASRGDTLTVAPLALATVALGLVPGPLLALTSSAARGLLQLVGAP</sequence>
<dbReference type="Proteomes" id="UP001612915">
    <property type="component" value="Unassembled WGS sequence"/>
</dbReference>
<comment type="subcellular location">
    <subcellularLocation>
        <location evidence="1">Endomembrane system</location>
        <topology evidence="1">Multi-pass membrane protein</topology>
    </subcellularLocation>
    <subcellularLocation>
        <location evidence="6">Membrane</location>
        <topology evidence="6">Multi-pass membrane protein</topology>
    </subcellularLocation>
</comment>
<feature type="transmembrane region" description="Helical" evidence="7">
    <location>
        <begin position="306"/>
        <end position="327"/>
    </location>
</feature>
<evidence type="ECO:0000313" key="9">
    <source>
        <dbReference type="EMBL" id="MFI7588059.1"/>
    </source>
</evidence>
<dbReference type="Pfam" id="PF00361">
    <property type="entry name" value="Proton_antipo_M"/>
    <property type="match status" value="1"/>
</dbReference>
<feature type="transmembrane region" description="Helical" evidence="7">
    <location>
        <begin position="362"/>
        <end position="382"/>
    </location>
</feature>
<feature type="domain" description="NADH:quinone oxidoreductase/Mrp antiporter transmembrane" evidence="8">
    <location>
        <begin position="185"/>
        <end position="440"/>
    </location>
</feature>
<feature type="transmembrane region" description="Helical" evidence="7">
    <location>
        <begin position="233"/>
        <end position="253"/>
    </location>
</feature>
<evidence type="ECO:0000256" key="5">
    <source>
        <dbReference type="ARBA" id="ARBA00023136"/>
    </source>
</evidence>
<keyword evidence="5 7" id="KW-0472">Membrane</keyword>
<dbReference type="PRINTS" id="PR01437">
    <property type="entry name" value="NUOXDRDTASE4"/>
</dbReference>
<feature type="transmembrane region" description="Helical" evidence="7">
    <location>
        <begin position="334"/>
        <end position="356"/>
    </location>
</feature>
<feature type="transmembrane region" description="Helical" evidence="7">
    <location>
        <begin position="193"/>
        <end position="213"/>
    </location>
</feature>
<feature type="transmembrane region" description="Helical" evidence="7">
    <location>
        <begin position="118"/>
        <end position="137"/>
    </location>
</feature>
<evidence type="ECO:0000256" key="3">
    <source>
        <dbReference type="ARBA" id="ARBA00022692"/>
    </source>
</evidence>
<feature type="transmembrane region" description="Helical" evidence="7">
    <location>
        <begin position="6"/>
        <end position="25"/>
    </location>
</feature>
<comment type="caution">
    <text evidence="9">The sequence shown here is derived from an EMBL/GenBank/DDBJ whole genome shotgun (WGS) entry which is preliminary data.</text>
</comment>
<feature type="transmembrane region" description="Helical" evidence="7">
    <location>
        <begin position="90"/>
        <end position="111"/>
    </location>
</feature>
<gene>
    <name evidence="9" type="ORF">ACIB24_13390</name>
</gene>
<proteinExistence type="inferred from homology"/>
<reference evidence="9 10" key="1">
    <citation type="submission" date="2024-10" db="EMBL/GenBank/DDBJ databases">
        <title>The Natural Products Discovery Center: Release of the First 8490 Sequenced Strains for Exploring Actinobacteria Biosynthetic Diversity.</title>
        <authorList>
            <person name="Kalkreuter E."/>
            <person name="Kautsar S.A."/>
            <person name="Yang D."/>
            <person name="Bader C.D."/>
            <person name="Teijaro C.N."/>
            <person name="Fluegel L."/>
            <person name="Davis C.M."/>
            <person name="Simpson J.R."/>
            <person name="Lauterbach L."/>
            <person name="Steele A.D."/>
            <person name="Gui C."/>
            <person name="Meng S."/>
            <person name="Li G."/>
            <person name="Viehrig K."/>
            <person name="Ye F."/>
            <person name="Su P."/>
            <person name="Kiefer A.F."/>
            <person name="Nichols A."/>
            <person name="Cepeda A.J."/>
            <person name="Yan W."/>
            <person name="Fan B."/>
            <person name="Jiang Y."/>
            <person name="Adhikari A."/>
            <person name="Zheng C.-J."/>
            <person name="Schuster L."/>
            <person name="Cowan T.M."/>
            <person name="Smanski M.J."/>
            <person name="Chevrette M.G."/>
            <person name="De Carvalho L.P.S."/>
            <person name="Shen B."/>
        </authorList>
    </citation>
    <scope>NUCLEOTIDE SEQUENCE [LARGE SCALE GENOMIC DNA]</scope>
    <source>
        <strain evidence="9 10">NPDC049639</strain>
    </source>
</reference>
<evidence type="ECO:0000313" key="10">
    <source>
        <dbReference type="Proteomes" id="UP001612915"/>
    </source>
</evidence>
<protein>
    <submittedName>
        <fullName evidence="9">NuoM family protein</fullName>
    </submittedName>
</protein>
<feature type="transmembrane region" description="Helical" evidence="7">
    <location>
        <begin position="265"/>
        <end position="286"/>
    </location>
</feature>
<feature type="transmembrane region" description="Helical" evidence="7">
    <location>
        <begin position="405"/>
        <end position="427"/>
    </location>
</feature>
<dbReference type="InterPro" id="IPR003918">
    <property type="entry name" value="NADH_UbQ_OxRdtase"/>
</dbReference>
<keyword evidence="4 7" id="KW-1133">Transmembrane helix</keyword>
<dbReference type="PANTHER" id="PTHR43507">
    <property type="entry name" value="NADH-UBIQUINONE OXIDOREDUCTASE CHAIN 4"/>
    <property type="match status" value="1"/>
</dbReference>
<organism evidence="9 10">
    <name type="scientific">Spongisporangium articulatum</name>
    <dbReference type="NCBI Taxonomy" id="3362603"/>
    <lineage>
        <taxon>Bacteria</taxon>
        <taxon>Bacillati</taxon>
        <taxon>Actinomycetota</taxon>
        <taxon>Actinomycetes</taxon>
        <taxon>Kineosporiales</taxon>
        <taxon>Kineosporiaceae</taxon>
        <taxon>Spongisporangium</taxon>
    </lineage>
</organism>
<dbReference type="EMBL" id="JBITLV010000004">
    <property type="protein sequence ID" value="MFI7588059.1"/>
    <property type="molecule type" value="Genomic_DNA"/>
</dbReference>
<comment type="similarity">
    <text evidence="2">Belongs to the complex I subunit 4 family.</text>
</comment>
<keyword evidence="10" id="KW-1185">Reference proteome</keyword>
<evidence type="ECO:0000256" key="7">
    <source>
        <dbReference type="SAM" id="Phobius"/>
    </source>
</evidence>
<feature type="transmembrane region" description="Helical" evidence="7">
    <location>
        <begin position="143"/>
        <end position="163"/>
    </location>
</feature>
<evidence type="ECO:0000256" key="2">
    <source>
        <dbReference type="ARBA" id="ARBA00009025"/>
    </source>
</evidence>
<dbReference type="RefSeq" id="WP_398280937.1">
    <property type="nucleotide sequence ID" value="NZ_JBITLV010000004.1"/>
</dbReference>
<accession>A0ABW8ANU9</accession>
<evidence type="ECO:0000259" key="8">
    <source>
        <dbReference type="Pfam" id="PF00361"/>
    </source>
</evidence>
<dbReference type="PANTHER" id="PTHR43507:SF1">
    <property type="entry name" value="NADH-UBIQUINONE OXIDOREDUCTASE CHAIN 4"/>
    <property type="match status" value="1"/>
</dbReference>
<keyword evidence="3 6" id="KW-0812">Transmembrane</keyword>
<feature type="transmembrane region" description="Helical" evidence="7">
    <location>
        <begin position="447"/>
        <end position="468"/>
    </location>
</feature>
<dbReference type="NCBIfam" id="TIGR01972">
    <property type="entry name" value="NDH_I_M"/>
    <property type="match status" value="1"/>
</dbReference>
<evidence type="ECO:0000256" key="4">
    <source>
        <dbReference type="ARBA" id="ARBA00022989"/>
    </source>
</evidence>
<feature type="transmembrane region" description="Helical" evidence="7">
    <location>
        <begin position="37"/>
        <end position="60"/>
    </location>
</feature>
<dbReference type="InterPro" id="IPR001750">
    <property type="entry name" value="ND/Mrp_TM"/>
</dbReference>
<name>A0ABW8ANU9_9ACTN</name>
<dbReference type="InterPro" id="IPR010227">
    <property type="entry name" value="NADH_Q_OxRdtase_chainM/4"/>
</dbReference>
<evidence type="ECO:0000256" key="1">
    <source>
        <dbReference type="ARBA" id="ARBA00004127"/>
    </source>
</evidence>
<evidence type="ECO:0000256" key="6">
    <source>
        <dbReference type="RuleBase" id="RU000320"/>
    </source>
</evidence>